<evidence type="ECO:0000256" key="3">
    <source>
        <dbReference type="ARBA" id="ARBA00023125"/>
    </source>
</evidence>
<evidence type="ECO:0000256" key="4">
    <source>
        <dbReference type="ARBA" id="ARBA00023163"/>
    </source>
</evidence>
<evidence type="ECO:0000313" key="11">
    <source>
        <dbReference type="Proteomes" id="UP000272627"/>
    </source>
</evidence>
<protein>
    <submittedName>
        <fullName evidence="6">LysR family transcriptional regulator</fullName>
    </submittedName>
    <submittedName>
        <fullName evidence="7">Transcriptional regulator, LysR family</fullName>
    </submittedName>
</protein>
<dbReference type="Pfam" id="PF00126">
    <property type="entry name" value="HTH_1"/>
    <property type="match status" value="1"/>
</dbReference>
<dbReference type="InterPro" id="IPR058163">
    <property type="entry name" value="LysR-type_TF_proteobact-type"/>
</dbReference>
<dbReference type="EMBL" id="BMZW01000025">
    <property type="protein sequence ID" value="GFZ61492.1"/>
    <property type="molecule type" value="Genomic_DNA"/>
</dbReference>
<gene>
    <name evidence="7" type="ORF">ALO70_04588</name>
    <name evidence="9" type="ORF">ALQ39_01050</name>
    <name evidence="8" type="ORF">ALQ86_200228</name>
    <name evidence="6" type="ORF">PSE10A_40030</name>
</gene>
<name>A0A0P9QKV0_PSEA0</name>
<keyword evidence="3" id="KW-0238">DNA-binding</keyword>
<dbReference type="Pfam" id="PF03466">
    <property type="entry name" value="LysR_substrate"/>
    <property type="match status" value="1"/>
</dbReference>
<dbReference type="Gene3D" id="1.10.10.10">
    <property type="entry name" value="Winged helix-like DNA-binding domain superfamily/Winged helix DNA-binding domain"/>
    <property type="match status" value="1"/>
</dbReference>
<evidence type="ECO:0000313" key="9">
    <source>
        <dbReference type="EMBL" id="RMO48023.1"/>
    </source>
</evidence>
<comment type="similarity">
    <text evidence="1">Belongs to the LysR transcriptional regulatory family.</text>
</comment>
<reference evidence="7 10" key="1">
    <citation type="submission" date="2015-09" db="EMBL/GenBank/DDBJ databases">
        <title>Genome announcement of multiple Pseudomonas syringae strains.</title>
        <authorList>
            <person name="Thakur S."/>
            <person name="Wang P.W."/>
            <person name="Gong Y."/>
            <person name="Weir B.S."/>
            <person name="Guttman D.S."/>
        </authorList>
    </citation>
    <scope>NUCLEOTIDE SEQUENCE [LARGE SCALE GENOMIC DNA]</scope>
    <source>
        <strain evidence="7 10">ICMP4455</strain>
    </source>
</reference>
<dbReference type="Proteomes" id="UP000272627">
    <property type="component" value="Unassembled WGS sequence"/>
</dbReference>
<dbReference type="Proteomes" id="UP000050490">
    <property type="component" value="Unassembled WGS sequence"/>
</dbReference>
<dbReference type="PROSITE" id="PS50931">
    <property type="entry name" value="HTH_LYSR"/>
    <property type="match status" value="1"/>
</dbReference>
<dbReference type="SUPFAM" id="SSF46785">
    <property type="entry name" value="Winged helix' DNA-binding domain"/>
    <property type="match status" value="1"/>
</dbReference>
<reference evidence="6" key="3">
    <citation type="submission" date="2020-09" db="EMBL/GenBank/DDBJ databases">
        <title>Pseudomonas syringae pv. eriobotryae genome sequence causing loquat canker disease.</title>
        <authorList>
            <person name="Fukuda S."/>
            <person name="Tashiro H."/>
            <person name="Nagano Y."/>
        </authorList>
    </citation>
    <scope>NUCLEOTIDE SEQUENCE</scope>
    <source>
        <strain evidence="6">AM001</strain>
    </source>
</reference>
<comment type="caution">
    <text evidence="7">The sequence shown here is derived from an EMBL/GenBank/DDBJ whole genome shotgun (WGS) entry which is preliminary data.</text>
</comment>
<evidence type="ECO:0000313" key="7">
    <source>
        <dbReference type="EMBL" id="KPX34660.1"/>
    </source>
</evidence>
<evidence type="ECO:0000256" key="2">
    <source>
        <dbReference type="ARBA" id="ARBA00023015"/>
    </source>
</evidence>
<evidence type="ECO:0000313" key="8">
    <source>
        <dbReference type="EMBL" id="RMM03289.1"/>
    </source>
</evidence>
<dbReference type="EMBL" id="RBPV01000550">
    <property type="protein sequence ID" value="RMO48023.1"/>
    <property type="molecule type" value="Genomic_DNA"/>
</dbReference>
<dbReference type="Gene3D" id="3.40.190.10">
    <property type="entry name" value="Periplasmic binding protein-like II"/>
    <property type="match status" value="2"/>
</dbReference>
<evidence type="ECO:0000313" key="10">
    <source>
        <dbReference type="Proteomes" id="UP000050490"/>
    </source>
</evidence>
<dbReference type="GO" id="GO:0006351">
    <property type="term" value="P:DNA-templated transcription"/>
    <property type="evidence" value="ECO:0007669"/>
    <property type="project" value="TreeGrafter"/>
</dbReference>
<sequence length="371" mass="42104">MGYGSLEAAHLVAASHKYDPLCLKNDHYITLTVWLQLPSRRFSGERLRKENLRMSKHVDPDSILLKMPSLRAVKAFVAAAKYESFTLGAEALCVSQAAISRQIRELEDYLGAQLFTRAGRTVELTSAGALFFDAAQLSFVNIAQAAERIRSSQSFKKMLTVCCSPAFSALWLSAHLPEFIEQNPGIELNLITTQNFLTMEPGVQPDVFITKMARIRDDYKSYPLCHDVIYPVCSPQFLEQHPEIATIEGLRNSALLNLSPYGRSQVAEHVDWGVWLAFQSVDIDERPQDSPQIFNANDYNLLISMVLTHQGIALGWNHLVIRLVERGVLVRPIQQQVQLRNSSHYLSCRENAENEDELRLFREWILSKFPR</sequence>
<dbReference type="AlphaFoldDB" id="A0A0P9QKV0"/>
<dbReference type="EMBL" id="LJQI01000120">
    <property type="protein sequence ID" value="KPX34660.1"/>
    <property type="molecule type" value="Genomic_DNA"/>
</dbReference>
<feature type="domain" description="HTH lysR-type" evidence="5">
    <location>
        <begin position="68"/>
        <end position="125"/>
    </location>
</feature>
<dbReference type="EMBL" id="RBOA01000069">
    <property type="protein sequence ID" value="RMM03289.1"/>
    <property type="molecule type" value="Genomic_DNA"/>
</dbReference>
<dbReference type="SUPFAM" id="SSF53850">
    <property type="entry name" value="Periplasmic binding protein-like II"/>
    <property type="match status" value="1"/>
</dbReference>
<accession>A0A0P9QKV0</accession>
<keyword evidence="2" id="KW-0805">Transcription regulation</keyword>
<dbReference type="PANTHER" id="PTHR30537:SF26">
    <property type="entry name" value="GLYCINE CLEAVAGE SYSTEM TRANSCRIPTIONAL ACTIVATOR"/>
    <property type="match status" value="1"/>
</dbReference>
<organism evidence="7 10">
    <name type="scientific">Pseudomonas amygdali pv. eriobotryae</name>
    <dbReference type="NCBI Taxonomy" id="129137"/>
    <lineage>
        <taxon>Bacteria</taxon>
        <taxon>Pseudomonadati</taxon>
        <taxon>Pseudomonadota</taxon>
        <taxon>Gammaproteobacteria</taxon>
        <taxon>Pseudomonadales</taxon>
        <taxon>Pseudomonadaceae</taxon>
        <taxon>Pseudomonas</taxon>
        <taxon>Pseudomonas amygdali</taxon>
    </lineage>
</organism>
<dbReference type="Proteomes" id="UP000630864">
    <property type="component" value="Unassembled WGS sequence"/>
</dbReference>
<dbReference type="Proteomes" id="UP000275613">
    <property type="component" value="Unassembled WGS sequence"/>
</dbReference>
<dbReference type="GO" id="GO:0003700">
    <property type="term" value="F:DNA-binding transcription factor activity"/>
    <property type="evidence" value="ECO:0007669"/>
    <property type="project" value="InterPro"/>
</dbReference>
<dbReference type="InterPro" id="IPR036390">
    <property type="entry name" value="WH_DNA-bd_sf"/>
</dbReference>
<dbReference type="PRINTS" id="PR00039">
    <property type="entry name" value="HTHLYSR"/>
</dbReference>
<dbReference type="GO" id="GO:0043565">
    <property type="term" value="F:sequence-specific DNA binding"/>
    <property type="evidence" value="ECO:0007669"/>
    <property type="project" value="TreeGrafter"/>
</dbReference>
<evidence type="ECO:0000313" key="12">
    <source>
        <dbReference type="Proteomes" id="UP000275613"/>
    </source>
</evidence>
<dbReference type="InterPro" id="IPR005119">
    <property type="entry name" value="LysR_subst-bd"/>
</dbReference>
<evidence type="ECO:0000313" key="6">
    <source>
        <dbReference type="EMBL" id="GFZ61492.1"/>
    </source>
</evidence>
<keyword evidence="4" id="KW-0804">Transcription</keyword>
<reference evidence="11 12" key="2">
    <citation type="submission" date="2018-08" db="EMBL/GenBank/DDBJ databases">
        <title>Recombination of ecologically and evolutionarily significant loci maintains genetic cohesion in the Pseudomonas syringae species complex.</title>
        <authorList>
            <person name="Dillon M."/>
            <person name="Thakur S."/>
            <person name="Almeida R.N.D."/>
            <person name="Weir B.S."/>
            <person name="Guttman D.S."/>
        </authorList>
    </citation>
    <scope>NUCLEOTIDE SEQUENCE [LARGE SCALE GENOMIC DNA]</scope>
    <source>
        <strain evidence="9 12">ICMP 4316</strain>
        <strain evidence="8 11">ICMP 8636</strain>
    </source>
</reference>
<evidence type="ECO:0000259" key="5">
    <source>
        <dbReference type="PROSITE" id="PS50931"/>
    </source>
</evidence>
<evidence type="ECO:0000256" key="1">
    <source>
        <dbReference type="ARBA" id="ARBA00009437"/>
    </source>
</evidence>
<dbReference type="InterPro" id="IPR036388">
    <property type="entry name" value="WH-like_DNA-bd_sf"/>
</dbReference>
<dbReference type="InterPro" id="IPR000847">
    <property type="entry name" value="LysR_HTH_N"/>
</dbReference>
<dbReference type="FunFam" id="1.10.10.10:FF:000001">
    <property type="entry name" value="LysR family transcriptional regulator"/>
    <property type="match status" value="1"/>
</dbReference>
<dbReference type="PANTHER" id="PTHR30537">
    <property type="entry name" value="HTH-TYPE TRANSCRIPTIONAL REGULATOR"/>
    <property type="match status" value="1"/>
</dbReference>
<dbReference type="PATRIC" id="fig|129137.4.peg.6605"/>
<proteinExistence type="inferred from homology"/>